<evidence type="ECO:0000313" key="3">
    <source>
        <dbReference type="Proteomes" id="UP001251524"/>
    </source>
</evidence>
<evidence type="ECO:0008006" key="4">
    <source>
        <dbReference type="Google" id="ProtNLM"/>
    </source>
</evidence>
<feature type="signal peptide" evidence="1">
    <location>
        <begin position="1"/>
        <end position="20"/>
    </location>
</feature>
<reference evidence="2 3" key="1">
    <citation type="submission" date="2023-07" db="EMBL/GenBank/DDBJ databases">
        <title>Sorghum-associated microbial communities from plants grown in Nebraska, USA.</title>
        <authorList>
            <person name="Schachtman D."/>
        </authorList>
    </citation>
    <scope>NUCLEOTIDE SEQUENCE [LARGE SCALE GENOMIC DNA]</scope>
    <source>
        <strain evidence="2 3">BE198</strain>
    </source>
</reference>
<proteinExistence type="predicted"/>
<keyword evidence="3" id="KW-1185">Reference proteome</keyword>
<evidence type="ECO:0000256" key="1">
    <source>
        <dbReference type="SAM" id="SignalP"/>
    </source>
</evidence>
<sequence>MKKSLFLGLVALVFAGSAMAQSPKVLVHARKGEVQVAGHAVPKSSSYGAEIGDEVVVNGGEATVTYSNGCAVLVTDRYTVKAATPICAKPVESGMQTETAYILGGAGAAAAAAALLSDGDDKPSSP</sequence>
<dbReference type="Proteomes" id="UP001251524">
    <property type="component" value="Unassembled WGS sequence"/>
</dbReference>
<gene>
    <name evidence="2" type="ORF">J2X06_003078</name>
</gene>
<feature type="chain" id="PRO_5046235516" description="DUF5666 domain-containing protein" evidence="1">
    <location>
        <begin position="21"/>
        <end position="126"/>
    </location>
</feature>
<organism evidence="2 3">
    <name type="scientific">Lysobacter niastensis</name>
    <dbReference type="NCBI Taxonomy" id="380629"/>
    <lineage>
        <taxon>Bacteria</taxon>
        <taxon>Pseudomonadati</taxon>
        <taxon>Pseudomonadota</taxon>
        <taxon>Gammaproteobacteria</taxon>
        <taxon>Lysobacterales</taxon>
        <taxon>Lysobacteraceae</taxon>
        <taxon>Lysobacter</taxon>
    </lineage>
</organism>
<comment type="caution">
    <text evidence="2">The sequence shown here is derived from an EMBL/GenBank/DDBJ whole genome shotgun (WGS) entry which is preliminary data.</text>
</comment>
<dbReference type="RefSeq" id="WP_310063885.1">
    <property type="nucleotide sequence ID" value="NZ_JAVDVY010000003.1"/>
</dbReference>
<accession>A0ABU1WE42</accession>
<dbReference type="EMBL" id="JAVDVY010000003">
    <property type="protein sequence ID" value="MDR7135860.1"/>
    <property type="molecule type" value="Genomic_DNA"/>
</dbReference>
<keyword evidence="1" id="KW-0732">Signal</keyword>
<evidence type="ECO:0000313" key="2">
    <source>
        <dbReference type="EMBL" id="MDR7135860.1"/>
    </source>
</evidence>
<name>A0ABU1WE42_9GAMM</name>
<protein>
    <recommendedName>
        <fullName evidence="4">DUF5666 domain-containing protein</fullName>
    </recommendedName>
</protein>